<evidence type="ECO:0000259" key="2">
    <source>
        <dbReference type="Pfam" id="PF06724"/>
    </source>
</evidence>
<evidence type="ECO:0000256" key="1">
    <source>
        <dbReference type="SAM" id="Phobius"/>
    </source>
</evidence>
<feature type="transmembrane region" description="Helical" evidence="1">
    <location>
        <begin position="61"/>
        <end position="82"/>
    </location>
</feature>
<keyword evidence="1" id="KW-1133">Transmembrane helix</keyword>
<evidence type="ECO:0000313" key="4">
    <source>
        <dbReference type="Proteomes" id="UP000194873"/>
    </source>
</evidence>
<keyword evidence="1" id="KW-0812">Transmembrane</keyword>
<dbReference type="Proteomes" id="UP000194873">
    <property type="component" value="Unassembled WGS sequence"/>
</dbReference>
<name>A0A243W7X5_9BACT</name>
<comment type="caution">
    <text evidence="3">The sequence shown here is derived from an EMBL/GenBank/DDBJ whole genome shotgun (WGS) entry which is preliminary data.</text>
</comment>
<keyword evidence="4" id="KW-1185">Reference proteome</keyword>
<feature type="transmembrane region" description="Helical" evidence="1">
    <location>
        <begin position="103"/>
        <end position="126"/>
    </location>
</feature>
<feature type="transmembrane region" description="Helical" evidence="1">
    <location>
        <begin position="146"/>
        <end position="167"/>
    </location>
</feature>
<feature type="transmembrane region" description="Helical" evidence="1">
    <location>
        <begin position="20"/>
        <end position="41"/>
    </location>
</feature>
<organism evidence="3 4">
    <name type="scientific">Hymenobacter crusticola</name>
    <dbReference type="NCBI Taxonomy" id="1770526"/>
    <lineage>
        <taxon>Bacteria</taxon>
        <taxon>Pseudomonadati</taxon>
        <taxon>Bacteroidota</taxon>
        <taxon>Cytophagia</taxon>
        <taxon>Cytophagales</taxon>
        <taxon>Hymenobacteraceae</taxon>
        <taxon>Hymenobacter</taxon>
    </lineage>
</organism>
<feature type="domain" description="DUF1206" evidence="2">
    <location>
        <begin position="18"/>
        <end position="86"/>
    </location>
</feature>
<proteinExistence type="predicted"/>
<feature type="transmembrane region" description="Helical" evidence="1">
    <location>
        <begin position="197"/>
        <end position="217"/>
    </location>
</feature>
<accession>A0A243W7X5</accession>
<feature type="transmembrane region" description="Helical" evidence="1">
    <location>
        <begin position="242"/>
        <end position="259"/>
    </location>
</feature>
<feature type="domain" description="DUF1206" evidence="2">
    <location>
        <begin position="104"/>
        <end position="171"/>
    </location>
</feature>
<dbReference type="Pfam" id="PF06724">
    <property type="entry name" value="DUF1206"/>
    <property type="match status" value="3"/>
</dbReference>
<sequence>MPAILPSPAASLKVWARVGFASLGFVYLVLGVLATMAALGLRSSDAPSQQEAFQAIQHMPLGQVLLWLTAGGLLGYVAWRFAQALLDTENQGSAVKGLAVRGFYVFSGLLHAALAFYTAKIAWHGHLPPSDNTSQSTLRSVLHHDYGQVLLALVGLIVLGAGVVQLYRAWSGKFDTDVQVSPFTHAQRLLVHRMGQVGYSARGVVLLIMGYFCFRAAQHANINEIRDTEGCFKALQAMSPEALGAVALGLVVYGLYMFIQARFPILRRV</sequence>
<reference evidence="3 4" key="1">
    <citation type="submission" date="2017-01" db="EMBL/GenBank/DDBJ databases">
        <title>A new Hymenobacter.</title>
        <authorList>
            <person name="Liang Y."/>
            <person name="Feng F."/>
        </authorList>
    </citation>
    <scope>NUCLEOTIDE SEQUENCE [LARGE SCALE GENOMIC DNA]</scope>
    <source>
        <strain evidence="3">MIMBbqt21</strain>
    </source>
</reference>
<evidence type="ECO:0000313" key="3">
    <source>
        <dbReference type="EMBL" id="OUJ70917.1"/>
    </source>
</evidence>
<dbReference type="InterPro" id="IPR009597">
    <property type="entry name" value="DUF1206"/>
</dbReference>
<dbReference type="EMBL" id="MTSE01000020">
    <property type="protein sequence ID" value="OUJ70917.1"/>
    <property type="molecule type" value="Genomic_DNA"/>
</dbReference>
<feature type="domain" description="DUF1206" evidence="2">
    <location>
        <begin position="197"/>
        <end position="263"/>
    </location>
</feature>
<protein>
    <recommendedName>
        <fullName evidence="2">DUF1206 domain-containing protein</fullName>
    </recommendedName>
</protein>
<dbReference type="AlphaFoldDB" id="A0A243W7X5"/>
<keyword evidence="1" id="KW-0472">Membrane</keyword>
<gene>
    <name evidence="3" type="ORF">BXP70_23530</name>
</gene>